<comment type="caution">
    <text evidence="10">The sequence shown here is derived from an EMBL/GenBank/DDBJ whole genome shotgun (WGS) entry which is preliminary data.</text>
</comment>
<sequence length="367" mass="42441">AVEKRMAESQDPEELKRAWVGWHAIGAPMRQRYARMVELGNAGARGLGYTDVGALWRSNYDMPPDDFAKEEDRLWEQLKPLYLSLHAYVRGQLRKKYGKNLVPADGPIPAHLLGNIWSQEWNNVYSLMDSPKPSDSYDLTKTLLERKTDARRMVKYGENFFVSLGFAPLPPTFWERSLFTKPTDREVVCHASAWDVDSKEDLRIKMCIQIREEDFRTIHHELGHNFYQRAYMHQPPLFQSSANDGFHEAVGDTIALSVTPEYLKKIGLIETVPPASGDIDYLLQQALEKVAFLPFGLLVDKWRWEVFSGQVKPENYNQAWWELRRKYQGVAPPVERTEADFDAGAKYHVPANVPYARYFLARILQFQ</sequence>
<evidence type="ECO:0000256" key="5">
    <source>
        <dbReference type="PIRSR" id="PIRSR601548-2"/>
    </source>
</evidence>
<evidence type="ECO:0000256" key="4">
    <source>
        <dbReference type="PIRSR" id="PIRSR601548-1"/>
    </source>
</evidence>
<dbReference type="EMBL" id="JACDQQ010002272">
    <property type="protein sequence ID" value="MBA0087974.1"/>
    <property type="molecule type" value="Genomic_DNA"/>
</dbReference>
<feature type="active site" description="Proton donor 2" evidence="8">
    <location>
        <position position="348"/>
    </location>
</feature>
<feature type="binding site" evidence="9">
    <location>
        <position position="248"/>
    </location>
    <ligand>
        <name>Zn(2+)</name>
        <dbReference type="ChEBI" id="CHEBI:29105"/>
        <label>2</label>
        <note>catalytic</note>
    </ligand>
</feature>
<dbReference type="PANTHER" id="PTHR10514:SF27">
    <property type="entry name" value="ANGIOTENSIN-CONVERTING ENZYME"/>
    <property type="match status" value="1"/>
</dbReference>
<evidence type="ECO:0000313" key="11">
    <source>
        <dbReference type="Proteomes" id="UP000567293"/>
    </source>
</evidence>
<feature type="binding site" evidence="5">
    <location>
        <position position="357"/>
    </location>
    <ligand>
        <name>chloride</name>
        <dbReference type="ChEBI" id="CHEBI:17996"/>
        <label>1</label>
    </ligand>
</feature>
<reference evidence="10" key="1">
    <citation type="submission" date="2020-06" db="EMBL/GenBank/DDBJ databases">
        <title>Legume-microbial interactions unlock mineral nutrients during tropical forest succession.</title>
        <authorList>
            <person name="Epihov D.Z."/>
        </authorList>
    </citation>
    <scope>NUCLEOTIDE SEQUENCE [LARGE SCALE GENOMIC DNA]</scope>
    <source>
        <strain evidence="10">Pan2503</strain>
    </source>
</reference>
<dbReference type="PROSITE" id="PS52011">
    <property type="entry name" value="PEPTIDASE_M2"/>
    <property type="match status" value="1"/>
</dbReference>
<evidence type="ECO:0000256" key="2">
    <source>
        <dbReference type="ARBA" id="ARBA00023157"/>
    </source>
</evidence>
<feature type="non-terminal residue" evidence="10">
    <location>
        <position position="1"/>
    </location>
</feature>
<evidence type="ECO:0000256" key="1">
    <source>
        <dbReference type="ARBA" id="ARBA00022729"/>
    </source>
</evidence>
<evidence type="ECO:0000256" key="7">
    <source>
        <dbReference type="PIRSR" id="PIRSR601548-4"/>
    </source>
</evidence>
<feature type="active site" description="Proton acceptor 1" evidence="4">
    <location>
        <position position="221"/>
    </location>
</feature>
<feature type="binding site" evidence="9">
    <location>
        <position position="220"/>
    </location>
    <ligand>
        <name>Zn(2+)</name>
        <dbReference type="ChEBI" id="CHEBI:29105"/>
        <label>2</label>
        <note>catalytic</note>
    </ligand>
</feature>
<feature type="binding site" evidence="6">
    <location>
        <position position="220"/>
    </location>
    <ligand>
        <name>Zn(2+)</name>
        <dbReference type="ChEBI" id="CHEBI:29105"/>
        <label>1</label>
        <note>catalytic</note>
    </ligand>
</feature>
<evidence type="ECO:0000256" key="9">
    <source>
        <dbReference type="PIRSR" id="PIRSR601548-8"/>
    </source>
</evidence>
<gene>
    <name evidence="10" type="ORF">HRJ53_23560</name>
</gene>
<feature type="disulfide bond" evidence="7">
    <location>
        <begin position="189"/>
        <end position="207"/>
    </location>
</feature>
<dbReference type="Proteomes" id="UP000567293">
    <property type="component" value="Unassembled WGS sequence"/>
</dbReference>
<evidence type="ECO:0000256" key="8">
    <source>
        <dbReference type="PIRSR" id="PIRSR601548-6"/>
    </source>
</evidence>
<dbReference type="AlphaFoldDB" id="A0A7V8SZA6"/>
<protein>
    <submittedName>
        <fullName evidence="10">M2 family metallopeptidase</fullName>
    </submittedName>
</protein>
<keyword evidence="2 7" id="KW-1015">Disulfide bond</keyword>
<keyword evidence="11" id="KW-1185">Reference proteome</keyword>
<keyword evidence="6" id="KW-0479">Metal-binding</keyword>
<dbReference type="GO" id="GO:0006508">
    <property type="term" value="P:proteolysis"/>
    <property type="evidence" value="ECO:0007669"/>
    <property type="project" value="InterPro"/>
</dbReference>
<organism evidence="10 11">
    <name type="scientific">Candidatus Acidiferrum panamense</name>
    <dbReference type="NCBI Taxonomy" id="2741543"/>
    <lineage>
        <taxon>Bacteria</taxon>
        <taxon>Pseudomonadati</taxon>
        <taxon>Acidobacteriota</taxon>
        <taxon>Terriglobia</taxon>
        <taxon>Candidatus Acidiferrales</taxon>
        <taxon>Candidatus Acidiferrum</taxon>
    </lineage>
</organism>
<proteinExistence type="predicted"/>
<keyword evidence="6" id="KW-0862">Zinc</keyword>
<dbReference type="Pfam" id="PF01401">
    <property type="entry name" value="Peptidase_M2"/>
    <property type="match status" value="1"/>
</dbReference>
<dbReference type="GO" id="GO:0008237">
    <property type="term" value="F:metallopeptidase activity"/>
    <property type="evidence" value="ECO:0007669"/>
    <property type="project" value="InterPro"/>
</dbReference>
<evidence type="ECO:0000256" key="6">
    <source>
        <dbReference type="PIRSR" id="PIRSR601548-3"/>
    </source>
</evidence>
<keyword evidence="1" id="KW-0732">Signal</keyword>
<dbReference type="SUPFAM" id="SSF55486">
    <property type="entry name" value="Metalloproteases ('zincins'), catalytic domain"/>
    <property type="match status" value="1"/>
</dbReference>
<feature type="binding site" evidence="6">
    <location>
        <position position="248"/>
    </location>
    <ligand>
        <name>Zn(2+)</name>
        <dbReference type="ChEBI" id="CHEBI:29105"/>
        <label>1</label>
        <note>catalytic</note>
    </ligand>
</feature>
<dbReference type="GO" id="GO:0016020">
    <property type="term" value="C:membrane"/>
    <property type="evidence" value="ECO:0007669"/>
    <property type="project" value="InterPro"/>
</dbReference>
<dbReference type="CDD" id="cd06461">
    <property type="entry name" value="M2_ACE"/>
    <property type="match status" value="1"/>
</dbReference>
<accession>A0A7V8SZA6</accession>
<evidence type="ECO:0000313" key="10">
    <source>
        <dbReference type="EMBL" id="MBA0087974.1"/>
    </source>
</evidence>
<name>A0A7V8SZA6_9BACT</name>
<evidence type="ECO:0000256" key="3">
    <source>
        <dbReference type="ARBA" id="ARBA00023180"/>
    </source>
</evidence>
<feature type="non-terminal residue" evidence="10">
    <location>
        <position position="367"/>
    </location>
</feature>
<feature type="active site" description="Proton donor 1" evidence="4">
    <location>
        <position position="348"/>
    </location>
</feature>
<dbReference type="PRINTS" id="PR00791">
    <property type="entry name" value="PEPDIPTASEA"/>
</dbReference>
<feature type="active site" description="Proton acceptor 2" evidence="8">
    <location>
        <position position="221"/>
    </location>
</feature>
<dbReference type="PANTHER" id="PTHR10514">
    <property type="entry name" value="ANGIOTENSIN-CONVERTING ENZYME"/>
    <property type="match status" value="1"/>
</dbReference>
<dbReference type="InterPro" id="IPR001548">
    <property type="entry name" value="Peptidase_M2"/>
</dbReference>
<keyword evidence="3" id="KW-0325">Glycoprotein</keyword>
<dbReference type="GO" id="GO:0008241">
    <property type="term" value="F:peptidyl-dipeptidase activity"/>
    <property type="evidence" value="ECO:0007669"/>
    <property type="project" value="InterPro"/>
</dbReference>
<feature type="binding site" evidence="9">
    <location>
        <position position="224"/>
    </location>
    <ligand>
        <name>Zn(2+)</name>
        <dbReference type="ChEBI" id="CHEBI:29105"/>
        <label>2</label>
        <note>catalytic</note>
    </ligand>
</feature>
<dbReference type="Gene3D" id="1.10.1370.30">
    <property type="match status" value="1"/>
</dbReference>
<feature type="binding site" evidence="6">
    <location>
        <position position="224"/>
    </location>
    <ligand>
        <name>Zn(2+)</name>
        <dbReference type="ChEBI" id="CHEBI:29105"/>
        <label>1</label>
        <note>catalytic</note>
    </ligand>
</feature>
<feature type="binding site" evidence="5">
    <location>
        <position position="60"/>
    </location>
    <ligand>
        <name>chloride</name>
        <dbReference type="ChEBI" id="CHEBI:17996"/>
        <label>1</label>
    </ligand>
</feature>